<evidence type="ECO:0000256" key="2">
    <source>
        <dbReference type="SAM" id="Phobius"/>
    </source>
</evidence>
<dbReference type="AlphaFoldDB" id="A0A937X4G3"/>
<dbReference type="EMBL" id="VGJX01000097">
    <property type="protein sequence ID" value="MBM3274005.1"/>
    <property type="molecule type" value="Genomic_DNA"/>
</dbReference>
<keyword evidence="2" id="KW-1133">Transmembrane helix</keyword>
<organism evidence="3 4">
    <name type="scientific">Candidatus Tanganyikabacteria bacterium</name>
    <dbReference type="NCBI Taxonomy" id="2961651"/>
    <lineage>
        <taxon>Bacteria</taxon>
        <taxon>Bacillati</taxon>
        <taxon>Candidatus Sericytochromatia</taxon>
        <taxon>Candidatus Tanganyikabacteria</taxon>
    </lineage>
</organism>
<keyword evidence="2" id="KW-0472">Membrane</keyword>
<dbReference type="Proteomes" id="UP000703893">
    <property type="component" value="Unassembled WGS sequence"/>
</dbReference>
<accession>A0A937X4G3</accession>
<feature type="transmembrane region" description="Helical" evidence="2">
    <location>
        <begin position="12"/>
        <end position="34"/>
    </location>
</feature>
<gene>
    <name evidence="3" type="ORF">FJZ00_02545</name>
</gene>
<protein>
    <submittedName>
        <fullName evidence="3">Uncharacterized protein</fullName>
    </submittedName>
</protein>
<comment type="caution">
    <text evidence="3">The sequence shown here is derived from an EMBL/GenBank/DDBJ whole genome shotgun (WGS) entry which is preliminary data.</text>
</comment>
<feature type="region of interest" description="Disordered" evidence="1">
    <location>
        <begin position="180"/>
        <end position="202"/>
    </location>
</feature>
<keyword evidence="2" id="KW-0812">Transmembrane</keyword>
<evidence type="ECO:0000313" key="3">
    <source>
        <dbReference type="EMBL" id="MBM3274005.1"/>
    </source>
</evidence>
<evidence type="ECO:0000256" key="1">
    <source>
        <dbReference type="SAM" id="MobiDB-lite"/>
    </source>
</evidence>
<name>A0A937X4G3_9BACT</name>
<reference evidence="3 4" key="1">
    <citation type="submission" date="2019-03" db="EMBL/GenBank/DDBJ databases">
        <title>Lake Tanganyika Metagenome-Assembled Genomes (MAGs).</title>
        <authorList>
            <person name="Tran P."/>
        </authorList>
    </citation>
    <scope>NUCLEOTIDE SEQUENCE [LARGE SCALE GENOMIC DNA]</scope>
    <source>
        <strain evidence="3">K_DeepCast_65m_m2_236</strain>
    </source>
</reference>
<evidence type="ECO:0000313" key="4">
    <source>
        <dbReference type="Proteomes" id="UP000703893"/>
    </source>
</evidence>
<sequence>MNAFLASPNFIYLFILFFVVPLAGIGGFLAWLVATRSHGDMGLTKKANRFKDLEGFINEGKKQYRQNEELRDLYYVARKSGARKTFVEGLIVAGERGGISATQPEGALWLSQAVALEPAYAEAHFKLGKVCLTLGTERQDERMLRVAHQAFTRAFLLKRGHVGAFEHLIMMSQMTDRLYGRQGDRSEETAASVRAARQPGEP</sequence>
<proteinExistence type="predicted"/>